<evidence type="ECO:0000313" key="3">
    <source>
        <dbReference type="EMBL" id="KAF7376165.1"/>
    </source>
</evidence>
<accession>A0A8H7DJ40</accession>
<dbReference type="EMBL" id="JACAZH010000001">
    <property type="protein sequence ID" value="KAF7376165.1"/>
    <property type="molecule type" value="Genomic_DNA"/>
</dbReference>
<organism evidence="3 4">
    <name type="scientific">Mycena sanguinolenta</name>
    <dbReference type="NCBI Taxonomy" id="230812"/>
    <lineage>
        <taxon>Eukaryota</taxon>
        <taxon>Fungi</taxon>
        <taxon>Dikarya</taxon>
        <taxon>Basidiomycota</taxon>
        <taxon>Agaricomycotina</taxon>
        <taxon>Agaricomycetes</taxon>
        <taxon>Agaricomycetidae</taxon>
        <taxon>Agaricales</taxon>
        <taxon>Marasmiineae</taxon>
        <taxon>Mycenaceae</taxon>
        <taxon>Mycena</taxon>
    </lineage>
</organism>
<protein>
    <submittedName>
        <fullName evidence="3">RING-7 protein</fullName>
    </submittedName>
</protein>
<name>A0A8H7DJ40_9AGAR</name>
<comment type="caution">
    <text evidence="3">The sequence shown here is derived from an EMBL/GenBank/DDBJ whole genome shotgun (WGS) entry which is preliminary data.</text>
</comment>
<keyword evidence="4" id="KW-1185">Reference proteome</keyword>
<proteinExistence type="predicted"/>
<evidence type="ECO:0000313" key="4">
    <source>
        <dbReference type="Proteomes" id="UP000623467"/>
    </source>
</evidence>
<feature type="transmembrane region" description="Helical" evidence="2">
    <location>
        <begin position="36"/>
        <end position="60"/>
    </location>
</feature>
<feature type="compositionally biased region" description="Polar residues" evidence="1">
    <location>
        <begin position="121"/>
        <end position="130"/>
    </location>
</feature>
<dbReference type="OrthoDB" id="8062037at2759"/>
<dbReference type="AlphaFoldDB" id="A0A8H7DJ40"/>
<gene>
    <name evidence="3" type="ORF">MSAN_00031600</name>
</gene>
<evidence type="ECO:0000256" key="2">
    <source>
        <dbReference type="SAM" id="Phobius"/>
    </source>
</evidence>
<feature type="region of interest" description="Disordered" evidence="1">
    <location>
        <begin position="97"/>
        <end position="162"/>
    </location>
</feature>
<keyword evidence="2" id="KW-1133">Transmembrane helix</keyword>
<dbReference type="Proteomes" id="UP000623467">
    <property type="component" value="Unassembled WGS sequence"/>
</dbReference>
<reference evidence="3" key="1">
    <citation type="submission" date="2020-05" db="EMBL/GenBank/DDBJ databases">
        <title>Mycena genomes resolve the evolution of fungal bioluminescence.</title>
        <authorList>
            <person name="Tsai I.J."/>
        </authorList>
    </citation>
    <scope>NUCLEOTIDE SEQUENCE</scope>
    <source>
        <strain evidence="3">160909Yilan</strain>
    </source>
</reference>
<keyword evidence="2" id="KW-0812">Transmembrane</keyword>
<keyword evidence="2" id="KW-0472">Membrane</keyword>
<sequence length="162" mass="17121">MPPTLSHVRTFSSQNATILDATGSSSSPNTTVAMSILYTVTGCVSFLFFMIIISGAIKAIRHPERYGPRRNRDGVDGWSQTRAGGLTRAILDTFPIIKFGSTTQETPESPTDDDKPHTPGVGTQQSQSLPASGDGGTSLNPDEKIESSSAAEGPAEVPVSPW</sequence>
<evidence type="ECO:0000256" key="1">
    <source>
        <dbReference type="SAM" id="MobiDB-lite"/>
    </source>
</evidence>
<feature type="compositionally biased region" description="Polar residues" evidence="1">
    <location>
        <begin position="100"/>
        <end position="109"/>
    </location>
</feature>